<keyword evidence="7" id="KW-0997">Cell inner membrane</keyword>
<feature type="transmembrane region" description="Helical" evidence="12">
    <location>
        <begin position="168"/>
        <end position="186"/>
    </location>
</feature>
<dbReference type="InterPro" id="IPR026031">
    <property type="entry name" value="Cyt_c_CcmB_bac"/>
</dbReference>
<evidence type="ECO:0000313" key="13">
    <source>
        <dbReference type="EMBL" id="GAK56049.1"/>
    </source>
</evidence>
<evidence type="ECO:0000256" key="6">
    <source>
        <dbReference type="ARBA" id="ARBA00022475"/>
    </source>
</evidence>
<dbReference type="InterPro" id="IPR003544">
    <property type="entry name" value="Cyt_c_biogenesis_CcmB"/>
</dbReference>
<dbReference type="PANTHER" id="PTHR30070">
    <property type="entry name" value="HEME EXPORTER PROTEIN B"/>
    <property type="match status" value="1"/>
</dbReference>
<dbReference type="GO" id="GO:0017004">
    <property type="term" value="P:cytochrome complex assembly"/>
    <property type="evidence" value="ECO:0007669"/>
    <property type="project" value="UniProtKB-KW"/>
</dbReference>
<keyword evidence="9" id="KW-0201">Cytochrome c-type biogenesis</keyword>
<keyword evidence="14" id="KW-1185">Reference proteome</keyword>
<evidence type="ECO:0000256" key="4">
    <source>
        <dbReference type="ARBA" id="ARBA00016452"/>
    </source>
</evidence>
<protein>
    <recommendedName>
        <fullName evidence="4">Heme exporter protein B</fullName>
    </recommendedName>
</protein>
<feature type="transmembrane region" description="Helical" evidence="12">
    <location>
        <begin position="206"/>
        <end position="227"/>
    </location>
</feature>
<comment type="similarity">
    <text evidence="3">Belongs to the CcmB/CycW/HelB family.</text>
</comment>
<proteinExistence type="inferred from homology"/>
<evidence type="ECO:0000256" key="10">
    <source>
        <dbReference type="ARBA" id="ARBA00022989"/>
    </source>
</evidence>
<evidence type="ECO:0000256" key="12">
    <source>
        <dbReference type="SAM" id="Phobius"/>
    </source>
</evidence>
<sequence length="230" mass="25923">MGKKILEFFRTIQLIVRKDLLAETRTRESFPQMAAFAVLLLVIINITLQIGTAVQEILPGILWIILIFAGILGLNHSLALEHENDCLHGLRACPVPRCTLYLGKIVGNFLYMALLELILWPVVMALFNLSLGWSFLPLAMIFLLGTLGFVGIGTLFAFISTNTRMREVMLPLLLFPIILPILLAAVKSTGKILAQKPWIEIRFELQFLIVFDLVFLGLALLLFEYIIENE</sequence>
<dbReference type="AlphaFoldDB" id="A0A081BUP4"/>
<dbReference type="EMBL" id="DF820464">
    <property type="protein sequence ID" value="GAK56049.1"/>
    <property type="molecule type" value="Genomic_DNA"/>
</dbReference>
<organism evidence="13">
    <name type="scientific">Vecturithrix granuli</name>
    <dbReference type="NCBI Taxonomy" id="1499967"/>
    <lineage>
        <taxon>Bacteria</taxon>
        <taxon>Candidatus Moduliflexota</taxon>
        <taxon>Candidatus Vecturitrichia</taxon>
        <taxon>Candidatus Vecturitrichales</taxon>
        <taxon>Candidatus Vecturitrichaceae</taxon>
        <taxon>Candidatus Vecturithrix</taxon>
    </lineage>
</organism>
<dbReference type="STRING" id="1499967.U27_03011"/>
<evidence type="ECO:0000256" key="5">
    <source>
        <dbReference type="ARBA" id="ARBA00022448"/>
    </source>
</evidence>
<accession>A0A081BUP4</accession>
<evidence type="ECO:0000256" key="9">
    <source>
        <dbReference type="ARBA" id="ARBA00022748"/>
    </source>
</evidence>
<dbReference type="Proteomes" id="UP000030661">
    <property type="component" value="Unassembled WGS sequence"/>
</dbReference>
<name>A0A081BUP4_VECG1</name>
<dbReference type="HOGENOM" id="CLU_079069_0_0_0"/>
<feature type="transmembrane region" description="Helical" evidence="12">
    <location>
        <begin position="135"/>
        <end position="159"/>
    </location>
</feature>
<dbReference type="Pfam" id="PF03379">
    <property type="entry name" value="CcmB"/>
    <property type="match status" value="1"/>
</dbReference>
<dbReference type="GO" id="GO:0005886">
    <property type="term" value="C:plasma membrane"/>
    <property type="evidence" value="ECO:0007669"/>
    <property type="project" value="UniProtKB-SubCell"/>
</dbReference>
<keyword evidence="6" id="KW-1003">Cell membrane</keyword>
<evidence type="ECO:0000313" key="14">
    <source>
        <dbReference type="Proteomes" id="UP000030661"/>
    </source>
</evidence>
<dbReference type="PANTHER" id="PTHR30070:SF1">
    <property type="entry name" value="CYTOCHROME C BIOGENESIS B-RELATED"/>
    <property type="match status" value="1"/>
</dbReference>
<feature type="transmembrane region" description="Helical" evidence="12">
    <location>
        <begin position="109"/>
        <end position="129"/>
    </location>
</feature>
<keyword evidence="10 12" id="KW-1133">Transmembrane helix</keyword>
<keyword evidence="5" id="KW-0813">Transport</keyword>
<keyword evidence="11 12" id="KW-0472">Membrane</keyword>
<evidence type="ECO:0000256" key="11">
    <source>
        <dbReference type="ARBA" id="ARBA00023136"/>
    </source>
</evidence>
<comment type="function">
    <text evidence="1">Required for the export of heme to the periplasm for the biogenesis of c-type cytochromes.</text>
</comment>
<gene>
    <name evidence="13" type="ORF">U27_03011</name>
</gene>
<feature type="transmembrane region" description="Helical" evidence="12">
    <location>
        <begin position="57"/>
        <end position="74"/>
    </location>
</feature>
<comment type="subcellular location">
    <subcellularLocation>
        <location evidence="2">Cell inner membrane</location>
        <topology evidence="2">Multi-pass membrane protein</topology>
    </subcellularLocation>
</comment>
<dbReference type="GO" id="GO:0015232">
    <property type="term" value="F:heme transmembrane transporter activity"/>
    <property type="evidence" value="ECO:0007669"/>
    <property type="project" value="InterPro"/>
</dbReference>
<dbReference type="eggNOG" id="COG2386">
    <property type="taxonomic scope" value="Bacteria"/>
</dbReference>
<dbReference type="PIRSF" id="PIRSF002764">
    <property type="entry name" value="CcmB"/>
    <property type="match status" value="1"/>
</dbReference>
<evidence type="ECO:0000256" key="7">
    <source>
        <dbReference type="ARBA" id="ARBA00022519"/>
    </source>
</evidence>
<evidence type="ECO:0000256" key="3">
    <source>
        <dbReference type="ARBA" id="ARBA00010544"/>
    </source>
</evidence>
<evidence type="ECO:0000256" key="8">
    <source>
        <dbReference type="ARBA" id="ARBA00022692"/>
    </source>
</evidence>
<evidence type="ECO:0000256" key="1">
    <source>
        <dbReference type="ARBA" id="ARBA00002442"/>
    </source>
</evidence>
<feature type="transmembrane region" description="Helical" evidence="12">
    <location>
        <begin position="33"/>
        <end position="51"/>
    </location>
</feature>
<keyword evidence="8 12" id="KW-0812">Transmembrane</keyword>
<dbReference type="GO" id="GO:1903607">
    <property type="term" value="P:cytochrome c biosynthetic process"/>
    <property type="evidence" value="ECO:0007669"/>
    <property type="project" value="TreeGrafter"/>
</dbReference>
<evidence type="ECO:0000256" key="2">
    <source>
        <dbReference type="ARBA" id="ARBA00004429"/>
    </source>
</evidence>
<reference evidence="13" key="1">
    <citation type="journal article" date="2015" name="PeerJ">
        <title>First genomic representation of candidate bacterial phylum KSB3 points to enhanced environmental sensing as a trigger of wastewater bulking.</title>
        <authorList>
            <person name="Sekiguchi Y."/>
            <person name="Ohashi A."/>
            <person name="Parks D.H."/>
            <person name="Yamauchi T."/>
            <person name="Tyson G.W."/>
            <person name="Hugenholtz P."/>
        </authorList>
    </citation>
    <scope>NUCLEOTIDE SEQUENCE [LARGE SCALE GENOMIC DNA]</scope>
</reference>